<organism evidence="1 2">
    <name type="scientific">Vitis vinifera</name>
    <name type="common">Grape</name>
    <dbReference type="NCBI Taxonomy" id="29760"/>
    <lineage>
        <taxon>Eukaryota</taxon>
        <taxon>Viridiplantae</taxon>
        <taxon>Streptophyta</taxon>
        <taxon>Embryophyta</taxon>
        <taxon>Tracheophyta</taxon>
        <taxon>Spermatophyta</taxon>
        <taxon>Magnoliopsida</taxon>
        <taxon>eudicotyledons</taxon>
        <taxon>Gunneridae</taxon>
        <taxon>Pentapetalae</taxon>
        <taxon>rosids</taxon>
        <taxon>Vitales</taxon>
        <taxon>Vitaceae</taxon>
        <taxon>Viteae</taxon>
        <taxon>Vitis</taxon>
    </lineage>
</organism>
<comment type="caution">
    <text evidence="1">The sequence shown here is derived from an EMBL/GenBank/DDBJ whole genome shotgun (WGS) entry which is preliminary data.</text>
</comment>
<protein>
    <submittedName>
        <fullName evidence="1">Uncharacterized protein</fullName>
    </submittedName>
</protein>
<name>A0A438K896_VITVI</name>
<dbReference type="AlphaFoldDB" id="A0A438K896"/>
<dbReference type="Proteomes" id="UP000288805">
    <property type="component" value="Unassembled WGS sequence"/>
</dbReference>
<evidence type="ECO:0000313" key="1">
    <source>
        <dbReference type="EMBL" id="RVX17424.1"/>
    </source>
</evidence>
<dbReference type="EMBL" id="QGNW01000013">
    <property type="protein sequence ID" value="RVX17424.1"/>
    <property type="molecule type" value="Genomic_DNA"/>
</dbReference>
<reference evidence="1 2" key="1">
    <citation type="journal article" date="2018" name="PLoS Genet.">
        <title>Population sequencing reveals clonal diversity and ancestral inbreeding in the grapevine cultivar Chardonnay.</title>
        <authorList>
            <person name="Roach M.J."/>
            <person name="Johnson D.L."/>
            <person name="Bohlmann J."/>
            <person name="van Vuuren H.J."/>
            <person name="Jones S.J."/>
            <person name="Pretorius I.S."/>
            <person name="Schmidt S.A."/>
            <person name="Borneman A.R."/>
        </authorList>
    </citation>
    <scope>NUCLEOTIDE SEQUENCE [LARGE SCALE GENOMIC DNA]</scope>
    <source>
        <strain evidence="2">cv. Chardonnay</strain>
        <tissue evidence="1">Leaf</tissue>
    </source>
</reference>
<accession>A0A438K896</accession>
<evidence type="ECO:0000313" key="2">
    <source>
        <dbReference type="Proteomes" id="UP000288805"/>
    </source>
</evidence>
<gene>
    <name evidence="1" type="ORF">CK203_003688</name>
</gene>
<sequence>MLIHSTYLTSKRTKHRNKGAAHTILVGTPPSENTWHASYNDTWHALSSESPSSGSPYKAHMAHFSGLPQGRPNDTYKHIIRTAYTIHPDDQEDQTTLINVSSGWLTQYIRIINICHPDTMLRIID</sequence>
<proteinExistence type="predicted"/>